<reference evidence="1" key="1">
    <citation type="submission" date="2021-06" db="EMBL/GenBank/DDBJ databases">
        <authorList>
            <person name="Kallberg Y."/>
            <person name="Tangrot J."/>
            <person name="Rosling A."/>
        </authorList>
    </citation>
    <scope>NUCLEOTIDE SEQUENCE</scope>
    <source>
        <strain evidence="1">CL356</strain>
    </source>
</reference>
<keyword evidence="2" id="KW-1185">Reference proteome</keyword>
<gene>
    <name evidence="1" type="ORF">ACOLOM_LOCUS2881</name>
</gene>
<name>A0ACA9KZK7_9GLOM</name>
<sequence length="226" mass="25510">MNYTQNTELFADTSNNNLISGDDDSAVTSDIVNNTITHASSDAIPIRKKKNEYERSINSFSSILSDQTSPNIYWAPSSFSSITSFDQLFGNSKRASTSSLSFFGMTGATISDPAVQEMLLKEKVKKASVDMELFMRQLYNDSSLGMYHMSEHIRRRVPLMVEEKKGLMTLSGELDIAMSDVKDSHEIAKTIPEIDAFRNISKMLEGTIEIMEEVKGKDKKWKFWDE</sequence>
<dbReference type="Proteomes" id="UP000789525">
    <property type="component" value="Unassembled WGS sequence"/>
</dbReference>
<protein>
    <submittedName>
        <fullName evidence="1">17537_t:CDS:1</fullName>
    </submittedName>
</protein>
<comment type="caution">
    <text evidence="1">The sequence shown here is derived from an EMBL/GenBank/DDBJ whole genome shotgun (WGS) entry which is preliminary data.</text>
</comment>
<accession>A0ACA9KZK7</accession>
<dbReference type="EMBL" id="CAJVPT010003982">
    <property type="protein sequence ID" value="CAG8502923.1"/>
    <property type="molecule type" value="Genomic_DNA"/>
</dbReference>
<evidence type="ECO:0000313" key="1">
    <source>
        <dbReference type="EMBL" id="CAG8502923.1"/>
    </source>
</evidence>
<proteinExistence type="predicted"/>
<evidence type="ECO:0000313" key="2">
    <source>
        <dbReference type="Proteomes" id="UP000789525"/>
    </source>
</evidence>
<organism evidence="1 2">
    <name type="scientific">Acaulospora colombiana</name>
    <dbReference type="NCBI Taxonomy" id="27376"/>
    <lineage>
        <taxon>Eukaryota</taxon>
        <taxon>Fungi</taxon>
        <taxon>Fungi incertae sedis</taxon>
        <taxon>Mucoromycota</taxon>
        <taxon>Glomeromycotina</taxon>
        <taxon>Glomeromycetes</taxon>
        <taxon>Diversisporales</taxon>
        <taxon>Acaulosporaceae</taxon>
        <taxon>Acaulospora</taxon>
    </lineage>
</organism>